<evidence type="ECO:0000259" key="1">
    <source>
        <dbReference type="PROSITE" id="PS51736"/>
    </source>
</evidence>
<dbReference type="Pfam" id="PF00239">
    <property type="entry name" value="Resolvase"/>
    <property type="match status" value="1"/>
</dbReference>
<dbReference type="EMBL" id="NMRN01000016">
    <property type="protein sequence ID" value="PAS93525.1"/>
    <property type="molecule type" value="Genomic_DNA"/>
</dbReference>
<dbReference type="OrthoDB" id="8585334at2"/>
<dbReference type="Proteomes" id="UP000216107">
    <property type="component" value="Unassembled WGS sequence"/>
</dbReference>
<dbReference type="InterPro" id="IPR038109">
    <property type="entry name" value="DNA_bind_recomb_sf"/>
</dbReference>
<gene>
    <name evidence="3" type="ORF">BGI27_07640</name>
    <name evidence="4" type="ORF">CGU29_07600</name>
</gene>
<protein>
    <submittedName>
        <fullName evidence="3 4">Recombinase</fullName>
    </submittedName>
</protein>
<dbReference type="PROSITE" id="PS51737">
    <property type="entry name" value="RECOMBINASE_DNA_BIND"/>
    <property type="match status" value="1"/>
</dbReference>
<dbReference type="Pfam" id="PF07508">
    <property type="entry name" value="Recombinase"/>
    <property type="match status" value="1"/>
</dbReference>
<evidence type="ECO:0000313" key="5">
    <source>
        <dbReference type="Proteomes" id="UP000216107"/>
    </source>
</evidence>
<accession>A0A272ETU6</accession>
<dbReference type="PROSITE" id="PS51736">
    <property type="entry name" value="RECOMBINASES_3"/>
    <property type="match status" value="1"/>
</dbReference>
<proteinExistence type="predicted"/>
<dbReference type="CDD" id="cd03768">
    <property type="entry name" value="SR_ResInv"/>
    <property type="match status" value="1"/>
</dbReference>
<evidence type="ECO:0000313" key="4">
    <source>
        <dbReference type="EMBL" id="PAS93525.1"/>
    </source>
</evidence>
<reference evidence="4 5" key="2">
    <citation type="submission" date="2017-07" db="EMBL/GenBank/DDBJ databases">
        <title>Candidatus Dactylopiibacterium carminicum, a nitrogen-fixing symbiont of the cochineal insect Dactylopius coccus and Dactylopius opuntiae (Hemiptera: Coccoidea: Dactylopiidae).</title>
        <authorList>
            <person name="Vera A."/>
        </authorList>
    </citation>
    <scope>NUCLEOTIDE SEQUENCE [LARGE SCALE GENOMIC DNA]</scope>
    <source>
        <strain evidence="4 5">NFDCM</strain>
    </source>
</reference>
<dbReference type="EMBL" id="MDUX01000020">
    <property type="protein sequence ID" value="KAF7599432.1"/>
    <property type="molecule type" value="Genomic_DNA"/>
</dbReference>
<dbReference type="RefSeq" id="WP_095524312.1">
    <property type="nucleotide sequence ID" value="NZ_MDUX01000020.1"/>
</dbReference>
<name>A0A272ETU6_9RHOO</name>
<dbReference type="AlphaFoldDB" id="A0A272ETU6"/>
<evidence type="ECO:0000313" key="3">
    <source>
        <dbReference type="EMBL" id="KAF7599432.1"/>
    </source>
</evidence>
<sequence length="461" mass="51479">MNGPSHIATTKTRKRCAVYCRVSSDERLDQEFNSIDAQKEAGHAFIASQRAEGWIPVADDYDDPGFSGGNTDRPALKRLMTDIQRGQIDIVVVYKIDRLTRSLADFSKMVDVFERHGVSFVSVTQQFNTTTSMGRLTLNILLSFAQFEREVTGERIRDKIAAAKKKGLWMGGVPPLGYDVATRQLVINETEAAVVRRIFEEMLTIGSPTQIAARLTADGVTTKAWTTQEGQTRSGARIDKKYLHKLLRNRIYLGELSHKGSWFPGAHPAIIDPGLWGKVHEVLSQDGHARSVATKIRSRTDALLRGLLYAPSGERMYPTYARKNGNQYRYYVSKSESRFGAPGKGFERLPAPEIEAAVVAQMRTVLTSPEAIASVVRHIRKTGAQIDEAATVMAMGRLNDVWDQLFPVERHRIANLMIERIDLVHAGEVQGIRVKWRELGWNALVEEFAPGSIGAELMEVE</sequence>
<keyword evidence="6" id="KW-1185">Reference proteome</keyword>
<dbReference type="InterPro" id="IPR011109">
    <property type="entry name" value="DNA_bind_recombinase_dom"/>
</dbReference>
<dbReference type="SUPFAM" id="SSF53041">
    <property type="entry name" value="Resolvase-like"/>
    <property type="match status" value="1"/>
</dbReference>
<evidence type="ECO:0000259" key="2">
    <source>
        <dbReference type="PROSITE" id="PS51737"/>
    </source>
</evidence>
<reference evidence="3 6" key="1">
    <citation type="submission" date="2016-08" db="EMBL/GenBank/DDBJ databases">
        <title>Candidatus Dactylopiibacterium carminicum genome sequence.</title>
        <authorList>
            <person name="Ramirez-Puebla S.T."/>
            <person name="Ormeno-Orrillo E."/>
            <person name="Vera-Ponce De Leon A."/>
            <person name="Luis L."/>
            <person name="Sanchez-Flores A."/>
            <person name="Monica R."/>
            <person name="Martinez-Romero E."/>
        </authorList>
    </citation>
    <scope>NUCLEOTIDE SEQUENCE [LARGE SCALE GENOMIC DNA]</scope>
    <source>
        <strain evidence="3">END1</strain>
    </source>
</reference>
<dbReference type="Gene3D" id="3.90.1750.20">
    <property type="entry name" value="Putative Large Serine Recombinase, Chain B, Domain 2"/>
    <property type="match status" value="1"/>
</dbReference>
<dbReference type="SMART" id="SM00857">
    <property type="entry name" value="Resolvase"/>
    <property type="match status" value="1"/>
</dbReference>
<dbReference type="PANTHER" id="PTHR30461:SF23">
    <property type="entry name" value="DNA RECOMBINASE-RELATED"/>
    <property type="match status" value="1"/>
</dbReference>
<dbReference type="Gene3D" id="3.40.50.1390">
    <property type="entry name" value="Resolvase, N-terminal catalytic domain"/>
    <property type="match status" value="1"/>
</dbReference>
<dbReference type="InterPro" id="IPR006119">
    <property type="entry name" value="Resolv_N"/>
</dbReference>
<dbReference type="GO" id="GO:0003677">
    <property type="term" value="F:DNA binding"/>
    <property type="evidence" value="ECO:0007669"/>
    <property type="project" value="InterPro"/>
</dbReference>
<dbReference type="InterPro" id="IPR050639">
    <property type="entry name" value="SSR_resolvase"/>
</dbReference>
<dbReference type="Proteomes" id="UP000623509">
    <property type="component" value="Unassembled WGS sequence"/>
</dbReference>
<organism evidence="4 5">
    <name type="scientific">Candidatus Dactylopiibacterium carminicum</name>
    <dbReference type="NCBI Taxonomy" id="857335"/>
    <lineage>
        <taxon>Bacteria</taxon>
        <taxon>Pseudomonadati</taxon>
        <taxon>Pseudomonadota</taxon>
        <taxon>Betaproteobacteria</taxon>
        <taxon>Rhodocyclales</taxon>
        <taxon>Rhodocyclaceae</taxon>
        <taxon>Candidatus Dactylopiibacterium</taxon>
    </lineage>
</organism>
<dbReference type="GO" id="GO:0000150">
    <property type="term" value="F:DNA strand exchange activity"/>
    <property type="evidence" value="ECO:0007669"/>
    <property type="project" value="InterPro"/>
</dbReference>
<comment type="caution">
    <text evidence="4">The sequence shown here is derived from an EMBL/GenBank/DDBJ whole genome shotgun (WGS) entry which is preliminary data.</text>
</comment>
<feature type="domain" description="Resolvase/invertase-type recombinase catalytic" evidence="1">
    <location>
        <begin position="15"/>
        <end position="167"/>
    </location>
</feature>
<dbReference type="InterPro" id="IPR036162">
    <property type="entry name" value="Resolvase-like_N_sf"/>
</dbReference>
<evidence type="ECO:0000313" key="6">
    <source>
        <dbReference type="Proteomes" id="UP000623509"/>
    </source>
</evidence>
<dbReference type="PANTHER" id="PTHR30461">
    <property type="entry name" value="DNA-INVERTASE FROM LAMBDOID PROPHAGE"/>
    <property type="match status" value="1"/>
</dbReference>
<feature type="domain" description="Recombinase" evidence="2">
    <location>
        <begin position="175"/>
        <end position="289"/>
    </location>
</feature>